<evidence type="ECO:0000259" key="2">
    <source>
        <dbReference type="PROSITE" id="PS51186"/>
    </source>
</evidence>
<dbReference type="PANTHER" id="PTHR43792:SF1">
    <property type="entry name" value="N-ACETYLTRANSFERASE DOMAIN-CONTAINING PROTEIN"/>
    <property type="match status" value="1"/>
</dbReference>
<dbReference type="RefSeq" id="XP_046018991.1">
    <property type="nucleotide sequence ID" value="XM_046152415.1"/>
</dbReference>
<dbReference type="Pfam" id="PF13302">
    <property type="entry name" value="Acetyltransf_3"/>
    <property type="match status" value="1"/>
</dbReference>
<reference evidence="3" key="1">
    <citation type="journal article" date="2021" name="Nat. Commun.">
        <title>Genetic determinants of endophytism in the Arabidopsis root mycobiome.</title>
        <authorList>
            <person name="Mesny F."/>
            <person name="Miyauchi S."/>
            <person name="Thiergart T."/>
            <person name="Pickel B."/>
            <person name="Atanasova L."/>
            <person name="Karlsson M."/>
            <person name="Huettel B."/>
            <person name="Barry K.W."/>
            <person name="Haridas S."/>
            <person name="Chen C."/>
            <person name="Bauer D."/>
            <person name="Andreopoulos W."/>
            <person name="Pangilinan J."/>
            <person name="LaButti K."/>
            <person name="Riley R."/>
            <person name="Lipzen A."/>
            <person name="Clum A."/>
            <person name="Drula E."/>
            <person name="Henrissat B."/>
            <person name="Kohler A."/>
            <person name="Grigoriev I.V."/>
            <person name="Martin F.M."/>
            <person name="Hacquard S."/>
        </authorList>
    </citation>
    <scope>NUCLEOTIDE SEQUENCE</scope>
    <source>
        <strain evidence="3">MPI-CAGE-CH-0230</strain>
    </source>
</reference>
<comment type="caution">
    <text evidence="3">The sequence shown here is derived from an EMBL/GenBank/DDBJ whole genome shotgun (WGS) entry which is preliminary data.</text>
</comment>
<keyword evidence="4" id="KW-1185">Reference proteome</keyword>
<dbReference type="Proteomes" id="UP000756346">
    <property type="component" value="Unassembled WGS sequence"/>
</dbReference>
<sequence length="286" mass="31664">MAANAKQPAVITTVSGFDPTPPALQPASTTTTTTAPLPVTPPQRKVKVRTTLPFSPLPPLATRQPLETERLRLVPITQDLLPDYHWIRTQPEYMVNSRQGRPDRDLAETQKWMDRFVPPGDQHTYTFAIKMKKEPSAAAAAAEGEEAAFESRAIGMMGIVRMNRGTGWPEIGYGINNTHHGRGYATELLREVLKFWWSLPREEVVVEMDAKYVFGTAEDGDGGHAADKADGIVVDMPERVMAIADVTNLPSLRVMEKVGFTQFASFVFEDDDPPLPVVASWLLRPA</sequence>
<dbReference type="SUPFAM" id="SSF55729">
    <property type="entry name" value="Acyl-CoA N-acyltransferases (Nat)"/>
    <property type="match status" value="1"/>
</dbReference>
<dbReference type="Gene3D" id="3.40.630.30">
    <property type="match status" value="1"/>
</dbReference>
<dbReference type="GeneID" id="70181961"/>
<dbReference type="AlphaFoldDB" id="A0A9P8YK56"/>
<dbReference type="PANTHER" id="PTHR43792">
    <property type="entry name" value="GNAT FAMILY, PUTATIVE (AFU_ORTHOLOGUE AFUA_3G00765)-RELATED-RELATED"/>
    <property type="match status" value="1"/>
</dbReference>
<evidence type="ECO:0000313" key="4">
    <source>
        <dbReference type="Proteomes" id="UP000756346"/>
    </source>
</evidence>
<feature type="region of interest" description="Disordered" evidence="1">
    <location>
        <begin position="1"/>
        <end position="41"/>
    </location>
</feature>
<gene>
    <name evidence="3" type="ORF">B0I36DRAFT_311782</name>
</gene>
<proteinExistence type="predicted"/>
<dbReference type="InterPro" id="IPR051531">
    <property type="entry name" value="N-acetyltransferase"/>
</dbReference>
<dbReference type="GO" id="GO:0016747">
    <property type="term" value="F:acyltransferase activity, transferring groups other than amino-acyl groups"/>
    <property type="evidence" value="ECO:0007669"/>
    <property type="project" value="InterPro"/>
</dbReference>
<protein>
    <submittedName>
        <fullName evidence="3">GNAT domain-containing protein</fullName>
    </submittedName>
</protein>
<dbReference type="CDD" id="cd04301">
    <property type="entry name" value="NAT_SF"/>
    <property type="match status" value="1"/>
</dbReference>
<name>A0A9P8YK56_9PEZI</name>
<evidence type="ECO:0000313" key="3">
    <source>
        <dbReference type="EMBL" id="KAH7040936.1"/>
    </source>
</evidence>
<dbReference type="PROSITE" id="PS51186">
    <property type="entry name" value="GNAT"/>
    <property type="match status" value="1"/>
</dbReference>
<feature type="domain" description="N-acetyltransferase" evidence="2">
    <location>
        <begin position="95"/>
        <end position="284"/>
    </location>
</feature>
<dbReference type="EMBL" id="JAGTJQ010000001">
    <property type="protein sequence ID" value="KAH7040936.1"/>
    <property type="molecule type" value="Genomic_DNA"/>
</dbReference>
<dbReference type="InterPro" id="IPR016181">
    <property type="entry name" value="Acyl_CoA_acyltransferase"/>
</dbReference>
<organism evidence="3 4">
    <name type="scientific">Microdochium trichocladiopsis</name>
    <dbReference type="NCBI Taxonomy" id="1682393"/>
    <lineage>
        <taxon>Eukaryota</taxon>
        <taxon>Fungi</taxon>
        <taxon>Dikarya</taxon>
        <taxon>Ascomycota</taxon>
        <taxon>Pezizomycotina</taxon>
        <taxon>Sordariomycetes</taxon>
        <taxon>Xylariomycetidae</taxon>
        <taxon>Xylariales</taxon>
        <taxon>Microdochiaceae</taxon>
        <taxon>Microdochium</taxon>
    </lineage>
</organism>
<evidence type="ECO:0000256" key="1">
    <source>
        <dbReference type="SAM" id="MobiDB-lite"/>
    </source>
</evidence>
<dbReference type="InterPro" id="IPR000182">
    <property type="entry name" value="GNAT_dom"/>
</dbReference>
<accession>A0A9P8YK56</accession>
<feature type="compositionally biased region" description="Low complexity" evidence="1">
    <location>
        <begin position="25"/>
        <end position="37"/>
    </location>
</feature>
<dbReference type="OrthoDB" id="4072826at2759"/>